<evidence type="ECO:0000313" key="2">
    <source>
        <dbReference type="EMBL" id="BAT15232.1"/>
    </source>
</evidence>
<gene>
    <name evidence="2" type="ordered locus">Os11g0677425</name>
    <name evidence="2" type="ORF">OSNPB_110677425</name>
</gene>
<sequence>EIDHCSDRPKQNISLPTLGLAARSYFAFTLTLLTFVAPLWHCIIANFRKGDGIVSTLEVDDLKSVATALSESLPVNSNSGDAESSQIDAPTSFQLLVPRTIHMLRHHVKEFHEKYLGSSVMEAVTDKSSLVSGDNVKTGCSVNRLCLVRVLIRAFKEGSFEEGAVVCAPLPSDLSAWNQKTRRGRRRTPRKMGTPAPSIPCNFLFLLAGS</sequence>
<keyword evidence="1" id="KW-1133">Transmembrane helix</keyword>
<name>A0A0P0Y5Z1_ORYSJ</name>
<dbReference type="GO" id="GO:0005655">
    <property type="term" value="C:nucleolar ribonuclease P complex"/>
    <property type="evidence" value="ECO:0007669"/>
    <property type="project" value="InterPro"/>
</dbReference>
<reference evidence="2 3" key="3">
    <citation type="journal article" date="2013" name="Rice">
        <title>Improvement of the Oryza sativa Nipponbare reference genome using next generation sequence and optical map data.</title>
        <authorList>
            <person name="Kawahara Y."/>
            <person name="de la Bastide M."/>
            <person name="Hamilton J.P."/>
            <person name="Kanamori H."/>
            <person name="McCombie W.R."/>
            <person name="Ouyang S."/>
            <person name="Schwartz D.C."/>
            <person name="Tanaka T."/>
            <person name="Wu J."/>
            <person name="Zhou S."/>
            <person name="Childs K.L."/>
            <person name="Davidson R.M."/>
            <person name="Lin H."/>
            <person name="Quesada-Ocampo L."/>
            <person name="Vaillancourt B."/>
            <person name="Sakai H."/>
            <person name="Lee S.S."/>
            <person name="Kim J."/>
            <person name="Numa H."/>
            <person name="Itoh T."/>
            <person name="Buell C.R."/>
            <person name="Matsumoto T."/>
        </authorList>
    </citation>
    <scope>NUCLEOTIDE SEQUENCE [LARGE SCALE GENOMIC DNA]</scope>
    <source>
        <strain evidence="3">cv. Nipponbare</strain>
    </source>
</reference>
<reference evidence="3" key="1">
    <citation type="journal article" date="2005" name="Nature">
        <title>The map-based sequence of the rice genome.</title>
        <authorList>
            <consortium name="International rice genome sequencing project (IRGSP)"/>
            <person name="Matsumoto T."/>
            <person name="Wu J."/>
            <person name="Kanamori H."/>
            <person name="Katayose Y."/>
            <person name="Fujisawa M."/>
            <person name="Namiki N."/>
            <person name="Mizuno H."/>
            <person name="Yamamoto K."/>
            <person name="Antonio B.A."/>
            <person name="Baba T."/>
            <person name="Sakata K."/>
            <person name="Nagamura Y."/>
            <person name="Aoki H."/>
            <person name="Arikawa K."/>
            <person name="Arita K."/>
            <person name="Bito T."/>
            <person name="Chiden Y."/>
            <person name="Fujitsuka N."/>
            <person name="Fukunaka R."/>
            <person name="Hamada M."/>
            <person name="Harada C."/>
            <person name="Hayashi A."/>
            <person name="Hijishita S."/>
            <person name="Honda M."/>
            <person name="Hosokawa S."/>
            <person name="Ichikawa Y."/>
            <person name="Idonuma A."/>
            <person name="Iijima M."/>
            <person name="Ikeda M."/>
            <person name="Ikeno M."/>
            <person name="Ito K."/>
            <person name="Ito S."/>
            <person name="Ito T."/>
            <person name="Ito Y."/>
            <person name="Ito Y."/>
            <person name="Iwabuchi A."/>
            <person name="Kamiya K."/>
            <person name="Karasawa W."/>
            <person name="Kurita K."/>
            <person name="Katagiri S."/>
            <person name="Kikuta A."/>
            <person name="Kobayashi H."/>
            <person name="Kobayashi N."/>
            <person name="Machita K."/>
            <person name="Maehara T."/>
            <person name="Masukawa M."/>
            <person name="Mizubayashi T."/>
            <person name="Mukai Y."/>
            <person name="Nagasaki H."/>
            <person name="Nagata Y."/>
            <person name="Naito S."/>
            <person name="Nakashima M."/>
            <person name="Nakama Y."/>
            <person name="Nakamichi Y."/>
            <person name="Nakamura M."/>
            <person name="Meguro A."/>
            <person name="Negishi M."/>
            <person name="Ohta I."/>
            <person name="Ohta T."/>
            <person name="Okamoto M."/>
            <person name="Ono N."/>
            <person name="Saji S."/>
            <person name="Sakaguchi M."/>
            <person name="Sakai K."/>
            <person name="Shibata M."/>
            <person name="Shimokawa T."/>
            <person name="Song J."/>
            <person name="Takazaki Y."/>
            <person name="Terasawa K."/>
            <person name="Tsugane M."/>
            <person name="Tsuji K."/>
            <person name="Ueda S."/>
            <person name="Waki K."/>
            <person name="Yamagata H."/>
            <person name="Yamamoto M."/>
            <person name="Yamamoto S."/>
            <person name="Yamane H."/>
            <person name="Yoshiki S."/>
            <person name="Yoshihara R."/>
            <person name="Yukawa K."/>
            <person name="Zhong H."/>
            <person name="Yano M."/>
            <person name="Yuan Q."/>
            <person name="Ouyang S."/>
            <person name="Liu J."/>
            <person name="Jones K.M."/>
            <person name="Gansberger K."/>
            <person name="Moffat K."/>
            <person name="Hill J."/>
            <person name="Bera J."/>
            <person name="Fadrosh D."/>
            <person name="Jin S."/>
            <person name="Johri S."/>
            <person name="Kim M."/>
            <person name="Overton L."/>
            <person name="Reardon M."/>
            <person name="Tsitrin T."/>
            <person name="Vuong H."/>
            <person name="Weaver B."/>
            <person name="Ciecko A."/>
            <person name="Tallon L."/>
            <person name="Jackson J."/>
            <person name="Pai G."/>
            <person name="Aken S.V."/>
            <person name="Utterback T."/>
            <person name="Reidmuller S."/>
            <person name="Feldblyum T."/>
            <person name="Hsiao J."/>
            <person name="Zismann V."/>
            <person name="Iobst S."/>
            <person name="de Vazeille A.R."/>
            <person name="Buell C.R."/>
            <person name="Ying K."/>
            <person name="Li Y."/>
            <person name="Lu T."/>
            <person name="Huang Y."/>
            <person name="Zhao Q."/>
            <person name="Feng Q."/>
            <person name="Zhang L."/>
            <person name="Zhu J."/>
            <person name="Weng Q."/>
            <person name="Mu J."/>
            <person name="Lu Y."/>
            <person name="Fan D."/>
            <person name="Liu Y."/>
            <person name="Guan J."/>
            <person name="Zhang Y."/>
            <person name="Yu S."/>
            <person name="Liu X."/>
            <person name="Zhang Y."/>
            <person name="Hong G."/>
            <person name="Han B."/>
            <person name="Choisne N."/>
            <person name="Demange N."/>
            <person name="Orjeda G."/>
            <person name="Samain S."/>
            <person name="Cattolico L."/>
            <person name="Pelletier E."/>
            <person name="Couloux A."/>
            <person name="Segurens B."/>
            <person name="Wincker P."/>
            <person name="D'Hont A."/>
            <person name="Scarpelli C."/>
            <person name="Weissenbach J."/>
            <person name="Salanoubat M."/>
            <person name="Quetier F."/>
            <person name="Yu Y."/>
            <person name="Kim H.R."/>
            <person name="Rambo T."/>
            <person name="Currie J."/>
            <person name="Collura K."/>
            <person name="Luo M."/>
            <person name="Yang T."/>
            <person name="Ammiraju J.S.S."/>
            <person name="Engler F."/>
            <person name="Soderlund C."/>
            <person name="Wing R.A."/>
            <person name="Palmer L.E."/>
            <person name="de la Bastide M."/>
            <person name="Spiegel L."/>
            <person name="Nascimento L."/>
            <person name="Zutavern T."/>
            <person name="O'Shaughnessy A."/>
            <person name="Dike S."/>
            <person name="Dedhia N."/>
            <person name="Preston R."/>
            <person name="Balija V."/>
            <person name="McCombie W.R."/>
            <person name="Chow T."/>
            <person name="Chen H."/>
            <person name="Chung M."/>
            <person name="Chen C."/>
            <person name="Shaw J."/>
            <person name="Wu H."/>
            <person name="Hsiao K."/>
            <person name="Chao Y."/>
            <person name="Chu M."/>
            <person name="Cheng C."/>
            <person name="Hour A."/>
            <person name="Lee P."/>
            <person name="Lin S."/>
            <person name="Lin Y."/>
            <person name="Liou J."/>
            <person name="Liu S."/>
            <person name="Hsing Y."/>
            <person name="Raghuvanshi S."/>
            <person name="Mohanty A."/>
            <person name="Bharti A.K."/>
            <person name="Gaur A."/>
            <person name="Gupta V."/>
            <person name="Kumar D."/>
            <person name="Ravi V."/>
            <person name="Vij S."/>
            <person name="Kapur A."/>
            <person name="Khurana P."/>
            <person name="Khurana P."/>
            <person name="Khurana J.P."/>
            <person name="Tyagi A.K."/>
            <person name="Gaikwad K."/>
            <person name="Singh A."/>
            <person name="Dalal V."/>
            <person name="Srivastava S."/>
            <person name="Dixit A."/>
            <person name="Pal A.K."/>
            <person name="Ghazi I.A."/>
            <person name="Yadav M."/>
            <person name="Pandit A."/>
            <person name="Bhargava A."/>
            <person name="Sureshbabu K."/>
            <person name="Batra K."/>
            <person name="Sharma T.R."/>
            <person name="Mohapatra T."/>
            <person name="Singh N.K."/>
            <person name="Messing J."/>
            <person name="Nelson A.B."/>
            <person name="Fuks G."/>
            <person name="Kavchok S."/>
            <person name="Keizer G."/>
            <person name="Linton E."/>
            <person name="Llaca V."/>
            <person name="Song R."/>
            <person name="Tanyolac B."/>
            <person name="Young S."/>
            <person name="Ho-Il K."/>
            <person name="Hahn J.H."/>
            <person name="Sangsakoo G."/>
            <person name="Vanavichit A."/>
            <person name="de Mattos Luiz.A.T."/>
            <person name="Zimmer P.D."/>
            <person name="Malone G."/>
            <person name="Dellagostin O."/>
            <person name="de Oliveira A.C."/>
            <person name="Bevan M."/>
            <person name="Bancroft I."/>
            <person name="Minx P."/>
            <person name="Cordum H."/>
            <person name="Wilson R."/>
            <person name="Cheng Z."/>
            <person name="Jin W."/>
            <person name="Jiang J."/>
            <person name="Leong S.A."/>
            <person name="Iwama H."/>
            <person name="Gojobori T."/>
            <person name="Itoh T."/>
            <person name="Niimura Y."/>
            <person name="Fujii Y."/>
            <person name="Habara T."/>
            <person name="Sakai H."/>
            <person name="Sato Y."/>
            <person name="Wilson G."/>
            <person name="Kumar K."/>
            <person name="McCouch S."/>
            <person name="Juretic N."/>
            <person name="Hoen D."/>
            <person name="Wright S."/>
            <person name="Bruskiewich R."/>
            <person name="Bureau T."/>
            <person name="Miyao A."/>
            <person name="Hirochika H."/>
            <person name="Nishikawa T."/>
            <person name="Kadowaki K."/>
            <person name="Sugiura M."/>
            <person name="Burr B."/>
            <person name="Sasaki T."/>
        </authorList>
    </citation>
    <scope>NUCLEOTIDE SEQUENCE [LARGE SCALE GENOMIC DNA]</scope>
    <source>
        <strain evidence="3">cv. Nipponbare</strain>
    </source>
</reference>
<accession>A0A0P0Y5Z1</accession>
<organism evidence="2 3">
    <name type="scientific">Oryza sativa subsp. japonica</name>
    <name type="common">Rice</name>
    <dbReference type="NCBI Taxonomy" id="39947"/>
    <lineage>
        <taxon>Eukaryota</taxon>
        <taxon>Viridiplantae</taxon>
        <taxon>Streptophyta</taxon>
        <taxon>Embryophyta</taxon>
        <taxon>Tracheophyta</taxon>
        <taxon>Spermatophyta</taxon>
        <taxon>Magnoliopsida</taxon>
        <taxon>Liliopsida</taxon>
        <taxon>Poales</taxon>
        <taxon>Poaceae</taxon>
        <taxon>BOP clade</taxon>
        <taxon>Oryzoideae</taxon>
        <taxon>Oryzeae</taxon>
        <taxon>Oryzinae</taxon>
        <taxon>Oryza</taxon>
        <taxon>Oryza sativa</taxon>
    </lineage>
</organism>
<dbReference type="Gramene" id="Os11t0677425-00">
    <property type="protein sequence ID" value="Os11t0677425-00"/>
    <property type="gene ID" value="Os11g0677425"/>
</dbReference>
<dbReference type="InterPro" id="IPR039182">
    <property type="entry name" value="Pop1"/>
</dbReference>
<dbReference type="EMBL" id="AP014967">
    <property type="protein sequence ID" value="BAT15232.1"/>
    <property type="molecule type" value="Genomic_DNA"/>
</dbReference>
<reference evidence="2 3" key="2">
    <citation type="journal article" date="2013" name="Plant Cell Physiol.">
        <title>Rice Annotation Project Database (RAP-DB): an integrative and interactive database for rice genomics.</title>
        <authorList>
            <person name="Sakai H."/>
            <person name="Lee S.S."/>
            <person name="Tanaka T."/>
            <person name="Numa H."/>
            <person name="Kim J."/>
            <person name="Kawahara Y."/>
            <person name="Wakimoto H."/>
            <person name="Yang C.C."/>
            <person name="Iwamoto M."/>
            <person name="Abe T."/>
            <person name="Yamada Y."/>
            <person name="Muto A."/>
            <person name="Inokuchi H."/>
            <person name="Ikemura T."/>
            <person name="Matsumoto T."/>
            <person name="Sasaki T."/>
            <person name="Itoh T."/>
        </authorList>
    </citation>
    <scope>NUCLEOTIDE SEQUENCE [LARGE SCALE GENOMIC DNA]</scope>
    <source>
        <strain evidence="3">cv. Nipponbare</strain>
    </source>
</reference>
<dbReference type="InParanoid" id="A0A0P0Y5Z1"/>
<dbReference type="PANTHER" id="PTHR22731">
    <property type="entry name" value="RIBONUCLEASES P/MRP PROTEIN SUBUNIT POP1"/>
    <property type="match status" value="1"/>
</dbReference>
<dbReference type="GO" id="GO:0001682">
    <property type="term" value="P:tRNA 5'-leader removal"/>
    <property type="evidence" value="ECO:0007669"/>
    <property type="project" value="InterPro"/>
</dbReference>
<feature type="transmembrane region" description="Helical" evidence="1">
    <location>
        <begin position="25"/>
        <end position="47"/>
    </location>
</feature>
<dbReference type="AlphaFoldDB" id="A0A0P0Y5Z1"/>
<keyword evidence="1" id="KW-0472">Membrane</keyword>
<dbReference type="eggNOG" id="KOG3322">
    <property type="taxonomic scope" value="Eukaryota"/>
</dbReference>
<protein>
    <submittedName>
        <fullName evidence="2">Os11g0677425 protein</fullName>
    </submittedName>
</protein>
<dbReference type="STRING" id="39947.A0A0P0Y5Z1"/>
<evidence type="ECO:0000256" key="1">
    <source>
        <dbReference type="SAM" id="Phobius"/>
    </source>
</evidence>
<keyword evidence="1" id="KW-0812">Transmembrane</keyword>
<dbReference type="GO" id="GO:0000172">
    <property type="term" value="C:ribonuclease MRP complex"/>
    <property type="evidence" value="ECO:0007669"/>
    <property type="project" value="InterPro"/>
</dbReference>
<evidence type="ECO:0000313" key="3">
    <source>
        <dbReference type="Proteomes" id="UP000059680"/>
    </source>
</evidence>
<keyword evidence="3" id="KW-1185">Reference proteome</keyword>
<feature type="non-terminal residue" evidence="2">
    <location>
        <position position="210"/>
    </location>
</feature>
<dbReference type="PaxDb" id="39947-A0A0P0Y5Z1"/>
<proteinExistence type="predicted"/>
<dbReference type="Proteomes" id="UP000059680">
    <property type="component" value="Chromosome 11"/>
</dbReference>
<dbReference type="PANTHER" id="PTHR22731:SF3">
    <property type="entry name" value="RIBONUCLEASES P_MRP PROTEIN SUBUNIT POP1"/>
    <property type="match status" value="1"/>
</dbReference>